<dbReference type="InterPro" id="IPR035979">
    <property type="entry name" value="RBD_domain_sf"/>
</dbReference>
<dbReference type="AlphaFoldDB" id="A0AAP0D078"/>
<dbReference type="SUPFAM" id="SSF54928">
    <property type="entry name" value="RNA-binding domain, RBD"/>
    <property type="match status" value="1"/>
</dbReference>
<feature type="compositionally biased region" description="Acidic residues" evidence="3">
    <location>
        <begin position="140"/>
        <end position="153"/>
    </location>
</feature>
<name>A0AAP0D078_9ASTR</name>
<dbReference type="GO" id="GO:0003723">
    <property type="term" value="F:RNA binding"/>
    <property type="evidence" value="ECO:0007669"/>
    <property type="project" value="UniProtKB-UniRule"/>
</dbReference>
<dbReference type="Pfam" id="PF00076">
    <property type="entry name" value="RRM_1"/>
    <property type="match status" value="2"/>
</dbReference>
<dbReference type="PANTHER" id="PTHR10501">
    <property type="entry name" value="U1 SMALL NUCLEAR RIBONUCLEOPROTEIN A/U2 SMALL NUCLEAR RIBONUCLEOPROTEIN B"/>
    <property type="match status" value="1"/>
</dbReference>
<keyword evidence="6" id="KW-1185">Reference proteome</keyword>
<dbReference type="InterPro" id="IPR012677">
    <property type="entry name" value="Nucleotide-bd_a/b_plait_sf"/>
</dbReference>
<reference evidence="5 6" key="1">
    <citation type="submission" date="2024-04" db="EMBL/GenBank/DDBJ databases">
        <title>The reference genome of an endangered Asteraceae, Deinandra increscens subsp. villosa, native to the Central Coast of California.</title>
        <authorList>
            <person name="Guilliams M."/>
            <person name="Hasenstab-Lehman K."/>
            <person name="Meyer R."/>
            <person name="Mcevoy S."/>
        </authorList>
    </citation>
    <scope>NUCLEOTIDE SEQUENCE [LARGE SCALE GENOMIC DNA]</scope>
    <source>
        <tissue evidence="5">Leaf</tissue>
    </source>
</reference>
<evidence type="ECO:0000259" key="4">
    <source>
        <dbReference type="PROSITE" id="PS50102"/>
    </source>
</evidence>
<dbReference type="CDD" id="cd12245">
    <property type="entry name" value="RRM_scw1_like"/>
    <property type="match status" value="1"/>
</dbReference>
<evidence type="ECO:0000256" key="2">
    <source>
        <dbReference type="PROSITE-ProRule" id="PRU00176"/>
    </source>
</evidence>
<dbReference type="EMBL" id="JBCNJP010000016">
    <property type="protein sequence ID" value="KAK9066109.1"/>
    <property type="molecule type" value="Genomic_DNA"/>
</dbReference>
<proteinExistence type="predicted"/>
<dbReference type="SMART" id="SM00360">
    <property type="entry name" value="RRM"/>
    <property type="match status" value="2"/>
</dbReference>
<feature type="region of interest" description="Disordered" evidence="3">
    <location>
        <begin position="110"/>
        <end position="188"/>
    </location>
</feature>
<dbReference type="Gene3D" id="3.30.70.330">
    <property type="match status" value="2"/>
</dbReference>
<feature type="compositionally biased region" description="Basic and acidic residues" evidence="3">
    <location>
        <begin position="128"/>
        <end position="139"/>
    </location>
</feature>
<evidence type="ECO:0000313" key="5">
    <source>
        <dbReference type="EMBL" id="KAK9066109.1"/>
    </source>
</evidence>
<sequence>MAIPRPYDPVYYNVPSIPSLEYATGYDDPNAINTLFVSGLPDDVKPREIHNLFRRRPGFDYCQLKYTGRGNQVVAFATFVNHPSAIAALHALNGVKFDPQTGSTLHIELARSNSRRKNKPGPEAYVVIDKRSTAKKDDQESSDDGDSETEEPSESNKDTSTKRLTAFDDETTADPVNTGAAENEQTENTVDGACSTLFIANLGPNCTESELKPVLSRYPGFNTLKVRNRGGMPVAFADYEEVEQATEVMNALQGSTLPSSDRGGMHIEYARSKMRKR</sequence>
<comment type="caution">
    <text evidence="5">The sequence shown here is derived from an EMBL/GenBank/DDBJ whole genome shotgun (WGS) entry which is preliminary data.</text>
</comment>
<gene>
    <name evidence="5" type="ORF">SSX86_015511</name>
</gene>
<keyword evidence="1 2" id="KW-0694">RNA-binding</keyword>
<evidence type="ECO:0000313" key="6">
    <source>
        <dbReference type="Proteomes" id="UP001408789"/>
    </source>
</evidence>
<organism evidence="5 6">
    <name type="scientific">Deinandra increscens subsp. villosa</name>
    <dbReference type="NCBI Taxonomy" id="3103831"/>
    <lineage>
        <taxon>Eukaryota</taxon>
        <taxon>Viridiplantae</taxon>
        <taxon>Streptophyta</taxon>
        <taxon>Embryophyta</taxon>
        <taxon>Tracheophyta</taxon>
        <taxon>Spermatophyta</taxon>
        <taxon>Magnoliopsida</taxon>
        <taxon>eudicotyledons</taxon>
        <taxon>Gunneridae</taxon>
        <taxon>Pentapetalae</taxon>
        <taxon>asterids</taxon>
        <taxon>campanulids</taxon>
        <taxon>Asterales</taxon>
        <taxon>Asteraceae</taxon>
        <taxon>Asteroideae</taxon>
        <taxon>Heliantheae alliance</taxon>
        <taxon>Madieae</taxon>
        <taxon>Madiinae</taxon>
        <taxon>Deinandra</taxon>
    </lineage>
</organism>
<dbReference type="FunFam" id="3.30.70.330:FF:000335">
    <property type="entry name" value="RNA-binding protein with multiple splicing 2"/>
    <property type="match status" value="1"/>
</dbReference>
<dbReference type="PROSITE" id="PS50102">
    <property type="entry name" value="RRM"/>
    <property type="match status" value="2"/>
</dbReference>
<dbReference type="Proteomes" id="UP001408789">
    <property type="component" value="Unassembled WGS sequence"/>
</dbReference>
<evidence type="ECO:0000256" key="1">
    <source>
        <dbReference type="ARBA" id="ARBA00022884"/>
    </source>
</evidence>
<evidence type="ECO:0000256" key="3">
    <source>
        <dbReference type="SAM" id="MobiDB-lite"/>
    </source>
</evidence>
<feature type="domain" description="RRM" evidence="4">
    <location>
        <begin position="33"/>
        <end position="112"/>
    </location>
</feature>
<dbReference type="InterPro" id="IPR000504">
    <property type="entry name" value="RRM_dom"/>
</dbReference>
<dbReference type="FunFam" id="3.30.70.330:FF:000404">
    <property type="entry name" value="RNA-binding protein with multiple splicing"/>
    <property type="match status" value="1"/>
</dbReference>
<feature type="domain" description="RRM" evidence="4">
    <location>
        <begin position="195"/>
        <end position="272"/>
    </location>
</feature>
<protein>
    <recommendedName>
        <fullName evidence="4">RRM domain-containing protein</fullName>
    </recommendedName>
</protein>
<accession>A0AAP0D078</accession>